<dbReference type="OrthoDB" id="141855at2157"/>
<evidence type="ECO:0000256" key="1">
    <source>
        <dbReference type="ARBA" id="ARBA00004651"/>
    </source>
</evidence>
<comment type="subcellular location">
    <subcellularLocation>
        <location evidence="1">Cell membrane</location>
        <topology evidence="1">Multi-pass membrane protein</topology>
    </subcellularLocation>
</comment>
<keyword evidence="2" id="KW-1003">Cell membrane</keyword>
<dbReference type="GO" id="GO:0005886">
    <property type="term" value="C:plasma membrane"/>
    <property type="evidence" value="ECO:0007669"/>
    <property type="project" value="UniProtKB-SubCell"/>
</dbReference>
<feature type="transmembrane region" description="Helical" evidence="6">
    <location>
        <begin position="275"/>
        <end position="296"/>
    </location>
</feature>
<dbReference type="PANTHER" id="PTHR35402">
    <property type="entry name" value="INTEGRAL MEMBRANE PROTEIN-RELATED"/>
    <property type="match status" value="1"/>
</dbReference>
<keyword evidence="3 6" id="KW-0812">Transmembrane</keyword>
<feature type="transmembrane region" description="Helical" evidence="6">
    <location>
        <begin position="420"/>
        <end position="445"/>
    </location>
</feature>
<dbReference type="RefSeq" id="WP_013267383.1">
    <property type="nucleotide sequence ID" value="NC_014374.1"/>
</dbReference>
<dbReference type="PANTHER" id="PTHR35402:SF2">
    <property type="entry name" value="FLAGELLA ACCESSORY PROTEIN J"/>
    <property type="match status" value="1"/>
</dbReference>
<dbReference type="InterPro" id="IPR018076">
    <property type="entry name" value="T2SS_GspF_dom"/>
</dbReference>
<evidence type="ECO:0000256" key="5">
    <source>
        <dbReference type="ARBA" id="ARBA00023136"/>
    </source>
</evidence>
<feature type="transmembrane region" description="Helical" evidence="6">
    <location>
        <begin position="176"/>
        <end position="203"/>
    </location>
</feature>
<evidence type="ECO:0000259" key="7">
    <source>
        <dbReference type="Pfam" id="PF00482"/>
    </source>
</evidence>
<evidence type="ECO:0000256" key="6">
    <source>
        <dbReference type="SAM" id="Phobius"/>
    </source>
</evidence>
<dbReference type="eggNOG" id="arCOG01809">
    <property type="taxonomic scope" value="Archaea"/>
</dbReference>
<reference evidence="8 9" key="1">
    <citation type="journal article" date="2010" name="Appl. Environ. Microbiol.">
        <title>The genome sequence of the crenarchaeon Acidilobus saccharovorans supports a new order, Acidilobales, and suggests an important ecological role in terrestrial acidic hot springs.</title>
        <authorList>
            <person name="Mardanov A.V."/>
            <person name="Svetlitchnyi V.A."/>
            <person name="Beletsky A.V."/>
            <person name="Prokofeva M.I."/>
            <person name="Bonch-Osmolovskaya E.A."/>
            <person name="Ravin N.V."/>
            <person name="Skryabin K.G."/>
        </authorList>
    </citation>
    <scope>NUCLEOTIDE SEQUENCE [LARGE SCALE GENOMIC DNA]</scope>
    <source>
        <strain evidence="9">DSM 16705 / JCM 18335 / VKM B-2471 / 345-15</strain>
    </source>
</reference>
<proteinExistence type="predicted"/>
<feature type="transmembrane region" description="Helical" evidence="6">
    <location>
        <begin position="35"/>
        <end position="53"/>
    </location>
</feature>
<keyword evidence="4 6" id="KW-1133">Transmembrane helix</keyword>
<evidence type="ECO:0000256" key="2">
    <source>
        <dbReference type="ARBA" id="ARBA00022475"/>
    </source>
</evidence>
<dbReference type="GeneID" id="9499725"/>
<accession>D9PZ84</accession>
<dbReference type="InParanoid" id="D9PZ84"/>
<gene>
    <name evidence="8" type="ordered locus">ASAC_1466</name>
</gene>
<dbReference type="InterPro" id="IPR056569">
    <property type="entry name" value="ArlJ-like"/>
</dbReference>
<feature type="transmembrane region" description="Helical" evidence="6">
    <location>
        <begin position="9"/>
        <end position="29"/>
    </location>
</feature>
<feature type="transmembrane region" description="Helical" evidence="6">
    <location>
        <begin position="465"/>
        <end position="492"/>
    </location>
</feature>
<evidence type="ECO:0000256" key="4">
    <source>
        <dbReference type="ARBA" id="ARBA00022989"/>
    </source>
</evidence>
<organism evidence="8 9">
    <name type="scientific">Acidilobus saccharovorans (strain DSM 16705 / JCM 18335 / VKM B-2471 / 345-15)</name>
    <dbReference type="NCBI Taxonomy" id="666510"/>
    <lineage>
        <taxon>Archaea</taxon>
        <taxon>Thermoproteota</taxon>
        <taxon>Thermoprotei</taxon>
        <taxon>Acidilobales</taxon>
        <taxon>Acidilobaceae</taxon>
        <taxon>Acidilobus</taxon>
    </lineage>
</organism>
<evidence type="ECO:0000313" key="9">
    <source>
        <dbReference type="Proteomes" id="UP000000346"/>
    </source>
</evidence>
<dbReference type="STRING" id="666510.ASAC_1466"/>
<sequence>MRRPGRPKVSLLHVSALVIAAGLLLLAVGRTRLEAPSLLIIMAGGGALLYWLLSHRTYIKLDVDFLYSLLHMYVVSTGSQPPGEIVRSASKGPYGHYSKTYKKAAELSKRWGYTVPEALSLSSRGERNKAFKEFMERFAVISAVGEEVTSFLKVEYETIKFNYQNFYNRSLDSLNVLYGAYASTMVSVIFAVTTMMLLFFFFGGTSLRIVILSYVAALVAISVLGVLVILKAPKDLFEAKRSRNPTALLADILAAAGFVLGVIISYLVLSHGVNYVTVGISFIVFGLLFVPAGYVINNMENLIDDYDKFFPVMIRSLGIYLSQVPDLRQAVKELSKIELGRLRKLLENLQASLAMGVDKGIAMAKFAVQTGSENIYRSLQVFTDVMDHGGDLSEAGVALSDHMNLLLTLRERKLQVTGNFLSTLILMHASVIAIMVFMAEMMYYFSQLLIPLRASISDSFANIFVFGNINVPLLESSTLIFAAVITLINAYILAVTKVGSPRSFYLFLAILSIMTGGAIVGVAALMSYLFHIFPVTAAGLP</sequence>
<feature type="transmembrane region" description="Helical" evidence="6">
    <location>
        <begin position="209"/>
        <end position="230"/>
    </location>
</feature>
<feature type="transmembrane region" description="Helical" evidence="6">
    <location>
        <begin position="504"/>
        <end position="530"/>
    </location>
</feature>
<dbReference type="EMBL" id="CP001742">
    <property type="protein sequence ID" value="ADL19871.1"/>
    <property type="molecule type" value="Genomic_DNA"/>
</dbReference>
<keyword evidence="8" id="KW-0966">Cell projection</keyword>
<keyword evidence="9" id="KW-1185">Reference proteome</keyword>
<protein>
    <submittedName>
        <fullName evidence="8">Archaeal flagellar like-protein J</fullName>
    </submittedName>
</protein>
<keyword evidence="8" id="KW-0969">Cilium</keyword>
<keyword evidence="8" id="KW-0282">Flagellum</keyword>
<dbReference type="KEGG" id="asc:ASAC_1466"/>
<dbReference type="Pfam" id="PF00482">
    <property type="entry name" value="T2SSF"/>
    <property type="match status" value="1"/>
</dbReference>
<keyword evidence="5 6" id="KW-0472">Membrane</keyword>
<feature type="transmembrane region" description="Helical" evidence="6">
    <location>
        <begin position="250"/>
        <end position="269"/>
    </location>
</feature>
<dbReference type="AlphaFoldDB" id="D9PZ84"/>
<dbReference type="Proteomes" id="UP000000346">
    <property type="component" value="Chromosome"/>
</dbReference>
<evidence type="ECO:0000313" key="8">
    <source>
        <dbReference type="EMBL" id="ADL19871.1"/>
    </source>
</evidence>
<evidence type="ECO:0000256" key="3">
    <source>
        <dbReference type="ARBA" id="ARBA00022692"/>
    </source>
</evidence>
<feature type="domain" description="Type II secretion system protein GspF" evidence="7">
    <location>
        <begin position="314"/>
        <end position="438"/>
    </location>
</feature>
<name>D9PZ84_ACIS3</name>
<dbReference type="HOGENOM" id="CLU_036985_0_0_2"/>